<dbReference type="Gene3D" id="3.90.1200.10">
    <property type="match status" value="1"/>
</dbReference>
<protein>
    <recommendedName>
        <fullName evidence="1">Aminoglycoside phosphotransferase domain-containing protein</fullName>
    </recommendedName>
</protein>
<dbReference type="InterPro" id="IPR002575">
    <property type="entry name" value="Aminoglycoside_PTrfase"/>
</dbReference>
<keyword evidence="3" id="KW-1185">Reference proteome</keyword>
<dbReference type="SUPFAM" id="SSF56112">
    <property type="entry name" value="Protein kinase-like (PK-like)"/>
    <property type="match status" value="1"/>
</dbReference>
<dbReference type="Proteomes" id="UP000260812">
    <property type="component" value="Unassembled WGS sequence"/>
</dbReference>
<evidence type="ECO:0000313" key="2">
    <source>
        <dbReference type="EMBL" id="RGE56394.1"/>
    </source>
</evidence>
<sequence>MISVDFFNQRVCRYHLVYMPLSPGLHKEEQMKLIGRGATAEVFDCGDGTVCKLFIPGCPVDAVKREYDNACLMEEMRLPVPKAHKLATLDSRVGIIYEKICSESALDKLAAGESVDGLMERFALLHKRIISCRTRQGMSYKQFLLSCIGRKTPDKEALYERIECLPDADYLCHGDYHPGNVLVGGDGSWRVIDFMNVCYGPREYDAARTFFLLAQGELPQEVQSTEESLSIRRRLAALYLEKMQLDYQEIEGYLCIIRECRKYETPPARKEV</sequence>
<name>A0A3E3HX20_9FIRM</name>
<comment type="caution">
    <text evidence="2">The sequence shown here is derived from an EMBL/GenBank/DDBJ whole genome shotgun (WGS) entry which is preliminary data.</text>
</comment>
<evidence type="ECO:0000259" key="1">
    <source>
        <dbReference type="Pfam" id="PF01636"/>
    </source>
</evidence>
<accession>A0A3E3HX20</accession>
<dbReference type="EMBL" id="QVLV01000026">
    <property type="protein sequence ID" value="RGE56394.1"/>
    <property type="molecule type" value="Genomic_DNA"/>
</dbReference>
<reference evidence="2" key="1">
    <citation type="submission" date="2018-08" db="EMBL/GenBank/DDBJ databases">
        <title>A genome reference for cultivated species of the human gut microbiota.</title>
        <authorList>
            <person name="Zou Y."/>
            <person name="Xue W."/>
            <person name="Luo G."/>
        </authorList>
    </citation>
    <scope>NUCLEOTIDE SEQUENCE [LARGE SCALE GENOMIC DNA]</scope>
    <source>
        <strain evidence="2">TF05-5AC</strain>
    </source>
</reference>
<proteinExistence type="predicted"/>
<feature type="domain" description="Aminoglycoside phosphotransferase" evidence="1">
    <location>
        <begin position="161"/>
        <end position="222"/>
    </location>
</feature>
<gene>
    <name evidence="2" type="ORF">DXC51_24685</name>
</gene>
<evidence type="ECO:0000313" key="3">
    <source>
        <dbReference type="Proteomes" id="UP000260812"/>
    </source>
</evidence>
<dbReference type="InterPro" id="IPR011009">
    <property type="entry name" value="Kinase-like_dom_sf"/>
</dbReference>
<dbReference type="AlphaFoldDB" id="A0A3E3HX20"/>
<organism evidence="2 3">
    <name type="scientific">Eisenbergiella massiliensis</name>
    <dbReference type="NCBI Taxonomy" id="1720294"/>
    <lineage>
        <taxon>Bacteria</taxon>
        <taxon>Bacillati</taxon>
        <taxon>Bacillota</taxon>
        <taxon>Clostridia</taxon>
        <taxon>Lachnospirales</taxon>
        <taxon>Lachnospiraceae</taxon>
        <taxon>Eisenbergiella</taxon>
    </lineage>
</organism>
<dbReference type="Pfam" id="PF01636">
    <property type="entry name" value="APH"/>
    <property type="match status" value="1"/>
</dbReference>